<dbReference type="InterPro" id="IPR036249">
    <property type="entry name" value="Thioredoxin-like_sf"/>
</dbReference>
<sequence>MPEITLYTVPNCADCQAVKRLLTSHGATFTEKNVRGDPGALAEMQARADVRIAPVTVIGGQVCSGPFAEQRPQILAALRGGSALS</sequence>
<dbReference type="Gene3D" id="3.40.30.10">
    <property type="entry name" value="Glutaredoxin"/>
    <property type="match status" value="1"/>
</dbReference>
<keyword evidence="3" id="KW-1185">Reference proteome</keyword>
<evidence type="ECO:0000313" key="2">
    <source>
        <dbReference type="EMBL" id="BDP44710.1"/>
    </source>
</evidence>
<accession>A0ABM8ALT1</accession>
<geneLocation type="plasmid" evidence="2 3">
    <name>pDAETH-3</name>
</geneLocation>
<reference evidence="2" key="1">
    <citation type="submission" date="2022-07" db="EMBL/GenBank/DDBJ databases">
        <title>Complete Genome Sequence of the Radioresistant Bacterium Deinococcus aetherius ST0316, Isolated from the Air Dust collected in Lower Stratosphere above Japan.</title>
        <authorList>
            <person name="Satoh K."/>
            <person name="Hagiwara K."/>
            <person name="Katsumata K."/>
            <person name="Kubo A."/>
            <person name="Yokobori S."/>
            <person name="Yamagishi A."/>
            <person name="Oono Y."/>
            <person name="Narumi I."/>
        </authorList>
    </citation>
    <scope>NUCLEOTIDE SEQUENCE</scope>
    <source>
        <strain evidence="2">ST0316</strain>
        <plasmid evidence="2">pDAETH-3</plasmid>
    </source>
</reference>
<organism evidence="2 3">
    <name type="scientific">Deinococcus aetherius</name>
    <dbReference type="NCBI Taxonomy" id="200252"/>
    <lineage>
        <taxon>Bacteria</taxon>
        <taxon>Thermotogati</taxon>
        <taxon>Deinococcota</taxon>
        <taxon>Deinococci</taxon>
        <taxon>Deinococcales</taxon>
        <taxon>Deinococcaceae</taxon>
        <taxon>Deinococcus</taxon>
    </lineage>
</organism>
<dbReference type="Pfam" id="PF00462">
    <property type="entry name" value="Glutaredoxin"/>
    <property type="match status" value="1"/>
</dbReference>
<keyword evidence="2" id="KW-0614">Plasmid</keyword>
<dbReference type="Proteomes" id="UP001064971">
    <property type="component" value="Plasmid pDAETH-3"/>
</dbReference>
<dbReference type="CDD" id="cd02976">
    <property type="entry name" value="NrdH"/>
    <property type="match status" value="1"/>
</dbReference>
<dbReference type="InterPro" id="IPR002109">
    <property type="entry name" value="Glutaredoxin"/>
</dbReference>
<evidence type="ECO:0000313" key="3">
    <source>
        <dbReference type="Proteomes" id="UP001064971"/>
    </source>
</evidence>
<gene>
    <name evidence="2" type="ORF">DAETH_46790</name>
</gene>
<protein>
    <submittedName>
        <fullName evidence="2">NrdH-redoxin</fullName>
    </submittedName>
</protein>
<feature type="domain" description="Glutaredoxin" evidence="1">
    <location>
        <begin position="4"/>
        <end position="62"/>
    </location>
</feature>
<name>A0ABM8ALT1_9DEIO</name>
<evidence type="ECO:0000259" key="1">
    <source>
        <dbReference type="Pfam" id="PF00462"/>
    </source>
</evidence>
<proteinExistence type="predicted"/>
<dbReference type="EMBL" id="AP026563">
    <property type="protein sequence ID" value="BDP44710.1"/>
    <property type="molecule type" value="Genomic_DNA"/>
</dbReference>
<dbReference type="PROSITE" id="PS51354">
    <property type="entry name" value="GLUTAREDOXIN_2"/>
    <property type="match status" value="1"/>
</dbReference>
<dbReference type="RefSeq" id="WP_264778643.1">
    <property type="nucleotide sequence ID" value="NZ_AP026563.1"/>
</dbReference>
<dbReference type="SUPFAM" id="SSF52833">
    <property type="entry name" value="Thioredoxin-like"/>
    <property type="match status" value="1"/>
</dbReference>